<dbReference type="InterPro" id="IPR021109">
    <property type="entry name" value="Peptidase_aspartic_dom_sf"/>
</dbReference>
<dbReference type="InterPro" id="IPR043502">
    <property type="entry name" value="DNA/RNA_pol_sf"/>
</dbReference>
<comment type="caution">
    <text evidence="4">The sequence shown here is derived from an EMBL/GenBank/DDBJ whole genome shotgun (WGS) entry which is preliminary data.</text>
</comment>
<dbReference type="InterPro" id="IPR001969">
    <property type="entry name" value="Aspartic_peptidase_AS"/>
</dbReference>
<organism evidence="4 5">
    <name type="scientific">Acanthosepion pharaonis</name>
    <name type="common">Pharaoh cuttlefish</name>
    <name type="synonym">Sepia pharaonis</name>
    <dbReference type="NCBI Taxonomy" id="158019"/>
    <lineage>
        <taxon>Eukaryota</taxon>
        <taxon>Metazoa</taxon>
        <taxon>Spiralia</taxon>
        <taxon>Lophotrochozoa</taxon>
        <taxon>Mollusca</taxon>
        <taxon>Cephalopoda</taxon>
        <taxon>Coleoidea</taxon>
        <taxon>Decapodiformes</taxon>
        <taxon>Sepiida</taxon>
        <taxon>Sepiina</taxon>
        <taxon>Sepiidae</taxon>
        <taxon>Acanthosepion</taxon>
    </lineage>
</organism>
<evidence type="ECO:0000256" key="1">
    <source>
        <dbReference type="ARBA" id="ARBA00022801"/>
    </source>
</evidence>
<gene>
    <name evidence="4" type="ORF">SPHA_81154</name>
</gene>
<dbReference type="InterPro" id="IPR053134">
    <property type="entry name" value="RNA-dir_DNA_polymerase"/>
</dbReference>
<dbReference type="PANTHER" id="PTHR24559">
    <property type="entry name" value="TRANSPOSON TY3-I GAG-POL POLYPROTEIN"/>
    <property type="match status" value="1"/>
</dbReference>
<proteinExistence type="predicted"/>
<dbReference type="PROSITE" id="PS00141">
    <property type="entry name" value="ASP_PROTEASE"/>
    <property type="match status" value="1"/>
</dbReference>
<dbReference type="InterPro" id="IPR043128">
    <property type="entry name" value="Rev_trsase/Diguanyl_cyclase"/>
</dbReference>
<keyword evidence="5" id="KW-1185">Reference proteome</keyword>
<dbReference type="InterPro" id="IPR000477">
    <property type="entry name" value="RT_dom"/>
</dbReference>
<name>A0A812ERR5_ACAPH</name>
<dbReference type="Gene3D" id="3.10.10.10">
    <property type="entry name" value="HIV Type 1 Reverse Transcriptase, subunit A, domain 1"/>
    <property type="match status" value="1"/>
</dbReference>
<dbReference type="CDD" id="cd01647">
    <property type="entry name" value="RT_LTR"/>
    <property type="match status" value="1"/>
</dbReference>
<dbReference type="InterPro" id="IPR034132">
    <property type="entry name" value="RP_Saci-like"/>
</dbReference>
<dbReference type="InterPro" id="IPR018061">
    <property type="entry name" value="Retropepsins"/>
</dbReference>
<dbReference type="Pfam" id="PF00077">
    <property type="entry name" value="RVP"/>
    <property type="match status" value="1"/>
</dbReference>
<evidence type="ECO:0008006" key="6">
    <source>
        <dbReference type="Google" id="ProtNLM"/>
    </source>
</evidence>
<dbReference type="SUPFAM" id="SSF56672">
    <property type="entry name" value="DNA/RNA polymerases"/>
    <property type="match status" value="1"/>
</dbReference>
<dbReference type="AlphaFoldDB" id="A0A812ERR5"/>
<keyword evidence="1" id="KW-0378">Hydrolase</keyword>
<dbReference type="Proteomes" id="UP000597762">
    <property type="component" value="Unassembled WGS sequence"/>
</dbReference>
<evidence type="ECO:0000259" key="3">
    <source>
        <dbReference type="Pfam" id="PF00078"/>
    </source>
</evidence>
<dbReference type="SUPFAM" id="SSF50630">
    <property type="entry name" value="Acid proteases"/>
    <property type="match status" value="1"/>
</dbReference>
<evidence type="ECO:0000259" key="2">
    <source>
        <dbReference type="Pfam" id="PF00077"/>
    </source>
</evidence>
<feature type="domain" description="Reverse transcriptase" evidence="3">
    <location>
        <begin position="211"/>
        <end position="282"/>
    </location>
</feature>
<dbReference type="FunFam" id="2.40.70.10:FF:000130">
    <property type="entry name" value="Retrovirus-related Pol polyprotein from transposon opus-like Protein"/>
    <property type="match status" value="1"/>
</dbReference>
<dbReference type="Pfam" id="PF00078">
    <property type="entry name" value="RVT_1"/>
    <property type="match status" value="1"/>
</dbReference>
<sequence length="512" mass="57298">MPKSRLFYIRDENSGYLFLVDTGAQISVIPAKPNMLTRKTDYTLQAANGSSIQTYGETSLTLNLGFRRSFPWVFTIAQVRTPILGADFLAHFNLSVNMSSLSLEDKTTNITRKGIASIYTSTCISATLPEANGMQDLLQKYSQITTPFRYTETVCHNAEHQNDTTGPPTHSSPRRLRPDKYKLAKDEFQHMLELGIIRPSSSPYSSPLHMVPKPDSGAWRPCGDFRKLNATTIPDKYPIPHLHDFAVGLQGATVFTKLDLVKAFHQILVAKEDIHKTAITTPFGLYEFHRLVVRYTQLCRAVSRRHIYASEHQPICIRPSSPLANSRGYKIAFPISPTHRNGGVSSFGPITALHARHKRTLLCRELSLSKEPTDCMKGLEQLLCNWLEAKSSQPTQNPERYSHQQKRPELDTYMSSVSKQSERVNAASALVALACARGHLELFIHTVHLLQMLKDIEQLPLADILARLLDTEGGPGQTISVLGSKHVASWGFEDLLNPSEKDPVEKEKEKGL</sequence>
<dbReference type="GO" id="GO:0004190">
    <property type="term" value="F:aspartic-type endopeptidase activity"/>
    <property type="evidence" value="ECO:0007669"/>
    <property type="project" value="InterPro"/>
</dbReference>
<reference evidence="4" key="1">
    <citation type="submission" date="2021-01" db="EMBL/GenBank/DDBJ databases">
        <authorList>
            <person name="Li R."/>
            <person name="Bekaert M."/>
        </authorList>
    </citation>
    <scope>NUCLEOTIDE SEQUENCE</scope>
    <source>
        <strain evidence="4">Farmed</strain>
    </source>
</reference>
<dbReference type="PANTHER" id="PTHR24559:SF444">
    <property type="entry name" value="REVERSE TRANSCRIPTASE DOMAIN-CONTAINING PROTEIN"/>
    <property type="match status" value="1"/>
</dbReference>
<accession>A0A812ERR5</accession>
<dbReference type="Gene3D" id="3.30.70.270">
    <property type="match status" value="1"/>
</dbReference>
<dbReference type="Gene3D" id="2.40.70.10">
    <property type="entry name" value="Acid Proteases"/>
    <property type="match status" value="1"/>
</dbReference>
<protein>
    <recommendedName>
        <fullName evidence="6">Peptidase A2 domain-containing protein</fullName>
    </recommendedName>
</protein>
<evidence type="ECO:0000313" key="5">
    <source>
        <dbReference type="Proteomes" id="UP000597762"/>
    </source>
</evidence>
<dbReference type="GO" id="GO:0006508">
    <property type="term" value="P:proteolysis"/>
    <property type="evidence" value="ECO:0007669"/>
    <property type="project" value="InterPro"/>
</dbReference>
<feature type="domain" description="Retropepsins" evidence="2">
    <location>
        <begin position="17"/>
        <end position="94"/>
    </location>
</feature>
<evidence type="ECO:0000313" key="4">
    <source>
        <dbReference type="EMBL" id="CAE1332034.1"/>
    </source>
</evidence>
<dbReference type="OrthoDB" id="407598at2759"/>
<dbReference type="EMBL" id="CAHIKZ030005625">
    <property type="protein sequence ID" value="CAE1332034.1"/>
    <property type="molecule type" value="Genomic_DNA"/>
</dbReference>
<dbReference type="CDD" id="cd06094">
    <property type="entry name" value="RP_Saci_like"/>
    <property type="match status" value="1"/>
</dbReference>